<dbReference type="GO" id="GO:0005634">
    <property type="term" value="C:nucleus"/>
    <property type="evidence" value="ECO:0007669"/>
    <property type="project" value="TreeGrafter"/>
</dbReference>
<dbReference type="GO" id="GO:0008276">
    <property type="term" value="F:protein methyltransferase activity"/>
    <property type="evidence" value="ECO:0007669"/>
    <property type="project" value="InterPro"/>
</dbReference>
<dbReference type="EnsemblMetazoa" id="XM_014389806.2">
    <property type="protein sequence ID" value="XP_014245292.1"/>
    <property type="gene ID" value="LOC106664253"/>
</dbReference>
<dbReference type="InterPro" id="IPR019410">
    <property type="entry name" value="Methyltransf_16"/>
</dbReference>
<dbReference type="InterPro" id="IPR038899">
    <property type="entry name" value="METTL22"/>
</dbReference>
<reference evidence="1" key="1">
    <citation type="submission" date="2022-01" db="UniProtKB">
        <authorList>
            <consortium name="EnsemblMetazoa"/>
        </authorList>
    </citation>
    <scope>IDENTIFICATION</scope>
</reference>
<name>A0A8I6RH64_CIMLE</name>
<dbReference type="OMA" id="EYERCPQ"/>
<organism evidence="1 2">
    <name type="scientific">Cimex lectularius</name>
    <name type="common">Bed bug</name>
    <name type="synonym">Acanthia lectularia</name>
    <dbReference type="NCBI Taxonomy" id="79782"/>
    <lineage>
        <taxon>Eukaryota</taxon>
        <taxon>Metazoa</taxon>
        <taxon>Ecdysozoa</taxon>
        <taxon>Arthropoda</taxon>
        <taxon>Hexapoda</taxon>
        <taxon>Insecta</taxon>
        <taxon>Pterygota</taxon>
        <taxon>Neoptera</taxon>
        <taxon>Paraneoptera</taxon>
        <taxon>Hemiptera</taxon>
        <taxon>Heteroptera</taxon>
        <taxon>Panheteroptera</taxon>
        <taxon>Cimicomorpha</taxon>
        <taxon>Cimicidae</taxon>
        <taxon>Cimex</taxon>
    </lineage>
</organism>
<dbReference type="PANTHER" id="PTHR23108">
    <property type="entry name" value="METHYLTRANSFERASE-RELATED"/>
    <property type="match status" value="1"/>
</dbReference>
<dbReference type="RefSeq" id="XP_024082303.1">
    <property type="nucleotide sequence ID" value="XM_024226535.1"/>
</dbReference>
<dbReference type="InterPro" id="IPR029063">
    <property type="entry name" value="SAM-dependent_MTases_sf"/>
</dbReference>
<evidence type="ECO:0008006" key="3">
    <source>
        <dbReference type="Google" id="ProtNLM"/>
    </source>
</evidence>
<dbReference type="Proteomes" id="UP000494040">
    <property type="component" value="Unassembled WGS sequence"/>
</dbReference>
<dbReference type="RefSeq" id="XP_014245289.1">
    <property type="nucleotide sequence ID" value="XM_014389803.1"/>
</dbReference>
<dbReference type="EnsemblMetazoa" id="XM_024226535.1">
    <property type="protein sequence ID" value="XP_024082303.1"/>
    <property type="gene ID" value="LOC106664253"/>
</dbReference>
<protein>
    <recommendedName>
        <fullName evidence="3">Methyltransferase-like protein 22</fullName>
    </recommendedName>
</protein>
<evidence type="ECO:0000313" key="1">
    <source>
        <dbReference type="EnsemblMetazoa" id="XP_014245290.1"/>
    </source>
</evidence>
<dbReference type="AlphaFoldDB" id="A0A8I6RH64"/>
<dbReference type="OrthoDB" id="46564at2759"/>
<dbReference type="EnsemblMetazoa" id="XM_014389803.1">
    <property type="protein sequence ID" value="XP_014245289.1"/>
    <property type="gene ID" value="LOC106664253"/>
</dbReference>
<dbReference type="SUPFAM" id="SSF53335">
    <property type="entry name" value="S-adenosyl-L-methionine-dependent methyltransferases"/>
    <property type="match status" value="1"/>
</dbReference>
<dbReference type="RefSeq" id="XP_014245292.1">
    <property type="nucleotide sequence ID" value="XM_014389806.2"/>
</dbReference>
<keyword evidence="2" id="KW-1185">Reference proteome</keyword>
<dbReference type="Pfam" id="PF10294">
    <property type="entry name" value="Methyltransf_16"/>
    <property type="match status" value="1"/>
</dbReference>
<sequence>MTSHERLQVQSELYGEDAFRRVEVTGNGNSLVLLKFATKTDEKNVRYDEDGDIVIPRKQNLLLEFSETTTIDLVGLQLWRGAFLLSDFILSEHSHLFENKVILELASGIGLTSIVAGMVGKRVISTDVNQKDVLDLLSRNIERNNDIVKAQMTIEALNFYQTDWSVEMKCMLNETDIVIAADVVYDDELTEAFVLCLTKILLEPPQKIFFLALEKRYVFTLADLNSVPPCYDHFITFLHETWKPSPMSNWRVEFVDTDFYQSFDYDRTEQLVLLKIST</sequence>
<proteinExistence type="predicted"/>
<dbReference type="Gene3D" id="3.40.50.150">
    <property type="entry name" value="Vaccinia Virus protein VP39"/>
    <property type="match status" value="1"/>
</dbReference>
<dbReference type="RefSeq" id="XP_024082304.1">
    <property type="nucleotide sequence ID" value="XM_024226536.1"/>
</dbReference>
<dbReference type="PANTHER" id="PTHR23108:SF0">
    <property type="entry name" value="METHYLTRANSFERASE-LIKE PROTEIN 22"/>
    <property type="match status" value="1"/>
</dbReference>
<dbReference type="EnsemblMetazoa" id="XM_024226536.1">
    <property type="protein sequence ID" value="XP_024082304.1"/>
    <property type="gene ID" value="LOC106664253"/>
</dbReference>
<accession>A0A8I6RH64</accession>
<evidence type="ECO:0000313" key="2">
    <source>
        <dbReference type="Proteomes" id="UP000494040"/>
    </source>
</evidence>
<dbReference type="KEGG" id="clec:106664253"/>
<dbReference type="RefSeq" id="XP_014245290.1">
    <property type="nucleotide sequence ID" value="XM_014389804.1"/>
</dbReference>
<dbReference type="EnsemblMetazoa" id="XM_014389804.1">
    <property type="protein sequence ID" value="XP_014245290.1"/>
    <property type="gene ID" value="LOC106664253"/>
</dbReference>
<dbReference type="GeneID" id="106664253"/>